<proteinExistence type="predicted"/>
<dbReference type="EMBL" id="JACXVP010000006">
    <property type="protein sequence ID" value="KAG5600893.1"/>
    <property type="molecule type" value="Genomic_DNA"/>
</dbReference>
<reference evidence="1 2" key="1">
    <citation type="submission" date="2020-09" db="EMBL/GenBank/DDBJ databases">
        <title>De no assembly of potato wild relative species, Solanum commersonii.</title>
        <authorList>
            <person name="Cho K."/>
        </authorList>
    </citation>
    <scope>NUCLEOTIDE SEQUENCE [LARGE SCALE GENOMIC DNA]</scope>
    <source>
        <strain evidence="1">LZ3.2</strain>
        <tissue evidence="1">Leaf</tissue>
    </source>
</reference>
<comment type="caution">
    <text evidence="1">The sequence shown here is derived from an EMBL/GenBank/DDBJ whole genome shotgun (WGS) entry which is preliminary data.</text>
</comment>
<evidence type="ECO:0000313" key="1">
    <source>
        <dbReference type="EMBL" id="KAG5600893.1"/>
    </source>
</evidence>
<dbReference type="AlphaFoldDB" id="A0A9J5YLN6"/>
<dbReference type="Proteomes" id="UP000824120">
    <property type="component" value="Chromosome 6"/>
</dbReference>
<evidence type="ECO:0000313" key="2">
    <source>
        <dbReference type="Proteomes" id="UP000824120"/>
    </source>
</evidence>
<accession>A0A9J5YLN6</accession>
<sequence>MNFYFQWDTNTSSLFVMEKGRLYYESLLHSHIWNDLEKLCLSRKHAAKMIQRFCAYLMRIEMDKKN</sequence>
<organism evidence="1 2">
    <name type="scientific">Solanum commersonii</name>
    <name type="common">Commerson's wild potato</name>
    <name type="synonym">Commerson's nightshade</name>
    <dbReference type="NCBI Taxonomy" id="4109"/>
    <lineage>
        <taxon>Eukaryota</taxon>
        <taxon>Viridiplantae</taxon>
        <taxon>Streptophyta</taxon>
        <taxon>Embryophyta</taxon>
        <taxon>Tracheophyta</taxon>
        <taxon>Spermatophyta</taxon>
        <taxon>Magnoliopsida</taxon>
        <taxon>eudicotyledons</taxon>
        <taxon>Gunneridae</taxon>
        <taxon>Pentapetalae</taxon>
        <taxon>asterids</taxon>
        <taxon>lamiids</taxon>
        <taxon>Solanales</taxon>
        <taxon>Solanaceae</taxon>
        <taxon>Solanoideae</taxon>
        <taxon>Solaneae</taxon>
        <taxon>Solanum</taxon>
    </lineage>
</organism>
<dbReference type="OrthoDB" id="1731748at2759"/>
<gene>
    <name evidence="1" type="ORF">H5410_032263</name>
</gene>
<protein>
    <submittedName>
        <fullName evidence="1">Uncharacterized protein</fullName>
    </submittedName>
</protein>
<name>A0A9J5YLN6_SOLCO</name>
<keyword evidence="2" id="KW-1185">Reference proteome</keyword>